<comment type="caution">
    <text evidence="2">The sequence shown here is derived from an EMBL/GenBank/DDBJ whole genome shotgun (WGS) entry which is preliminary data.</text>
</comment>
<organism evidence="2 5">
    <name type="scientific">Dechloromonas denitrificans</name>
    <dbReference type="NCBI Taxonomy" id="281362"/>
    <lineage>
        <taxon>Bacteria</taxon>
        <taxon>Pseudomonadati</taxon>
        <taxon>Pseudomonadota</taxon>
        <taxon>Betaproteobacteria</taxon>
        <taxon>Rhodocyclales</taxon>
        <taxon>Azonexaceae</taxon>
        <taxon>Dechloromonas</taxon>
    </lineage>
</organism>
<sequence>MQGSAINANRLTDLGKRLYARRKETVERSFADAKELHGHRYARFRGLAKVQAQCLLSAACQNMKKMALLLARKAAALLLKILARTQFSAQSARYRWQVGFLQANFTIRLVSS</sequence>
<keyword evidence="5" id="KW-1185">Reference proteome</keyword>
<reference evidence="2 5" key="1">
    <citation type="submission" date="2015-12" db="EMBL/GenBank/DDBJ databases">
        <title>Nitrous oxide reduction kinetics distinguish bacteria harboring typical versus atypical NosZ.</title>
        <authorList>
            <person name="Yoon S."/>
            <person name="Nissen S."/>
            <person name="Park D."/>
            <person name="Sanford R.A."/>
            <person name="Loeffler F.E."/>
        </authorList>
    </citation>
    <scope>NUCLEOTIDE SEQUENCE [LARGE SCALE GENOMIC DNA]</scope>
    <source>
        <strain evidence="2 5">ATCC BAA-841</strain>
    </source>
</reference>
<dbReference type="InterPro" id="IPR025668">
    <property type="entry name" value="Tnp_DDE_dom"/>
</dbReference>
<dbReference type="EMBL" id="LODL01000021">
    <property type="protein sequence ID" value="KXB30222.1"/>
    <property type="molecule type" value="Genomic_DNA"/>
</dbReference>
<evidence type="ECO:0000313" key="2">
    <source>
        <dbReference type="EMBL" id="KXB28949.1"/>
    </source>
</evidence>
<evidence type="ECO:0000313" key="5">
    <source>
        <dbReference type="Proteomes" id="UP000070186"/>
    </source>
</evidence>
<evidence type="ECO:0000259" key="1">
    <source>
        <dbReference type="Pfam" id="PF13751"/>
    </source>
</evidence>
<dbReference type="Proteomes" id="UP000070186">
    <property type="component" value="Unassembled WGS sequence"/>
</dbReference>
<dbReference type="EMBL" id="LODL01000007">
    <property type="protein sequence ID" value="KXB32251.1"/>
    <property type="molecule type" value="Genomic_DNA"/>
</dbReference>
<name>A0A133XDD9_9RHOO</name>
<evidence type="ECO:0000313" key="4">
    <source>
        <dbReference type="EMBL" id="KXB32251.1"/>
    </source>
</evidence>
<accession>A0A133XDD9</accession>
<protein>
    <recommendedName>
        <fullName evidence="1">Transposase DDE domain-containing protein</fullName>
    </recommendedName>
</protein>
<proteinExistence type="predicted"/>
<gene>
    <name evidence="4" type="ORF">AT959_04120</name>
    <name evidence="3" type="ORF">AT959_12735</name>
    <name evidence="2" type="ORF">AT959_19165</name>
</gene>
<feature type="domain" description="Transposase DDE" evidence="1">
    <location>
        <begin position="7"/>
        <end position="67"/>
    </location>
</feature>
<evidence type="ECO:0000313" key="3">
    <source>
        <dbReference type="EMBL" id="KXB30222.1"/>
    </source>
</evidence>
<dbReference type="AlphaFoldDB" id="A0A133XDD9"/>
<dbReference type="STRING" id="281362.AT959_04120"/>
<dbReference type="EMBL" id="LODL01000040">
    <property type="protein sequence ID" value="KXB28949.1"/>
    <property type="molecule type" value="Genomic_DNA"/>
</dbReference>
<dbReference type="Pfam" id="PF13751">
    <property type="entry name" value="DDE_Tnp_1_6"/>
    <property type="match status" value="1"/>
</dbReference>